<reference evidence="1" key="1">
    <citation type="submission" date="2024-12" db="EMBL/GenBank/DDBJ databases">
        <title>Comparative genomics and development of molecular markers within Purpureocillium lilacinum and among Purpureocillium species.</title>
        <authorList>
            <person name="Yeh Z.-Y."/>
            <person name="Ni N.-T."/>
            <person name="Lo P.-H."/>
            <person name="Mushyakhwo K."/>
            <person name="Lin C.-F."/>
            <person name="Nai Y.-S."/>
        </authorList>
    </citation>
    <scope>NUCLEOTIDE SEQUENCE</scope>
    <source>
        <strain evidence="1">NCHU-NPUST-175</strain>
    </source>
</reference>
<accession>A0ACC4DQN2</accession>
<keyword evidence="2" id="KW-1185">Reference proteome</keyword>
<protein>
    <submittedName>
        <fullName evidence="1">Uncharacterized protein</fullName>
    </submittedName>
</protein>
<proteinExistence type="predicted"/>
<name>A0ACC4DQN2_PURLI</name>
<dbReference type="Proteomes" id="UP001638806">
    <property type="component" value="Unassembled WGS sequence"/>
</dbReference>
<organism evidence="1 2">
    <name type="scientific">Purpureocillium lilacinum</name>
    <name type="common">Paecilomyces lilacinus</name>
    <dbReference type="NCBI Taxonomy" id="33203"/>
    <lineage>
        <taxon>Eukaryota</taxon>
        <taxon>Fungi</taxon>
        <taxon>Dikarya</taxon>
        <taxon>Ascomycota</taxon>
        <taxon>Pezizomycotina</taxon>
        <taxon>Sordariomycetes</taxon>
        <taxon>Hypocreomycetidae</taxon>
        <taxon>Hypocreales</taxon>
        <taxon>Ophiocordycipitaceae</taxon>
        <taxon>Purpureocillium</taxon>
    </lineage>
</organism>
<evidence type="ECO:0000313" key="1">
    <source>
        <dbReference type="EMBL" id="KAL3957746.1"/>
    </source>
</evidence>
<evidence type="ECO:0000313" key="2">
    <source>
        <dbReference type="Proteomes" id="UP001638806"/>
    </source>
</evidence>
<gene>
    <name evidence="1" type="ORF">ACCO45_008324</name>
</gene>
<comment type="caution">
    <text evidence="1">The sequence shown here is derived from an EMBL/GenBank/DDBJ whole genome shotgun (WGS) entry which is preliminary data.</text>
</comment>
<dbReference type="EMBL" id="JBGNUJ010000007">
    <property type="protein sequence ID" value="KAL3957746.1"/>
    <property type="molecule type" value="Genomic_DNA"/>
</dbReference>
<sequence length="203" mass="21725">MPCASDTRRPGSCGGIRQPGSNQLAVGNAELRSPPCSGRRKAQGTNTRLHPRLRDTRWKASAGQEPLAPVAAPLTLRLRHGRRLSVPFVGARQAPSTSSRPLPAAFLRAYIPFQLPSSAPAPAPAPAPTPTYLRCPLLVQLERTTAVMAPAPPIGHPWTTDLPSLPASRHLSCAPNNGSAAQPGRTKLETRLMQAQRGVPEWR</sequence>